<comment type="similarity">
    <text evidence="1">Belongs to the peptidase C40 family.</text>
</comment>
<proteinExistence type="inferred from homology"/>
<dbReference type="SUPFAM" id="SSF54001">
    <property type="entry name" value="Cysteine proteinases"/>
    <property type="match status" value="1"/>
</dbReference>
<dbReference type="RefSeq" id="WP_210806833.1">
    <property type="nucleotide sequence ID" value="NZ_JAGQDG010000002.1"/>
</dbReference>
<evidence type="ECO:0000256" key="1">
    <source>
        <dbReference type="ARBA" id="ARBA00007074"/>
    </source>
</evidence>
<feature type="domain" description="NlpC/P60" evidence="5">
    <location>
        <begin position="4"/>
        <end position="143"/>
    </location>
</feature>
<keyword evidence="4" id="KW-0788">Thiol protease</keyword>
<dbReference type="EMBL" id="JAGQDG010000002">
    <property type="protein sequence ID" value="MBQ0934656.1"/>
    <property type="molecule type" value="Genomic_DNA"/>
</dbReference>
<dbReference type="InterPro" id="IPR038765">
    <property type="entry name" value="Papain-like_cys_pep_sf"/>
</dbReference>
<keyword evidence="7" id="KW-1185">Reference proteome</keyword>
<keyword evidence="3" id="KW-0378">Hydrolase</keyword>
<dbReference type="PROSITE" id="PS51935">
    <property type="entry name" value="NLPC_P60"/>
    <property type="match status" value="1"/>
</dbReference>
<evidence type="ECO:0000259" key="5">
    <source>
        <dbReference type="PROSITE" id="PS51935"/>
    </source>
</evidence>
<evidence type="ECO:0000256" key="4">
    <source>
        <dbReference type="ARBA" id="ARBA00022807"/>
    </source>
</evidence>
<gene>
    <name evidence="6" type="ORF">KAK11_04870</name>
</gene>
<dbReference type="Proteomes" id="UP000672097">
    <property type="component" value="Unassembled WGS sequence"/>
</dbReference>
<keyword evidence="2" id="KW-0645">Protease</keyword>
<accession>A0ABS5DUV5</accession>
<evidence type="ECO:0000313" key="6">
    <source>
        <dbReference type="EMBL" id="MBQ0934656.1"/>
    </source>
</evidence>
<comment type="caution">
    <text evidence="6">The sequence shown here is derived from an EMBL/GenBank/DDBJ whole genome shotgun (WGS) entry which is preliminary data.</text>
</comment>
<reference evidence="6 7" key="1">
    <citation type="submission" date="2021-04" db="EMBL/GenBank/DDBJ databases">
        <title>The genome sequence of type strain Ideonella paludis KCTC 32238.</title>
        <authorList>
            <person name="Liu Y."/>
        </authorList>
    </citation>
    <scope>NUCLEOTIDE SEQUENCE [LARGE SCALE GENOMIC DNA]</scope>
    <source>
        <strain evidence="6 7">KCTC 32238</strain>
    </source>
</reference>
<dbReference type="InterPro" id="IPR000064">
    <property type="entry name" value="NLP_P60_dom"/>
</dbReference>
<evidence type="ECO:0000256" key="2">
    <source>
        <dbReference type="ARBA" id="ARBA00022670"/>
    </source>
</evidence>
<organism evidence="6 7">
    <name type="scientific">Ideonella paludis</name>
    <dbReference type="NCBI Taxonomy" id="1233411"/>
    <lineage>
        <taxon>Bacteria</taxon>
        <taxon>Pseudomonadati</taxon>
        <taxon>Pseudomonadota</taxon>
        <taxon>Betaproteobacteria</taxon>
        <taxon>Burkholderiales</taxon>
        <taxon>Sphaerotilaceae</taxon>
        <taxon>Ideonella</taxon>
    </lineage>
</organism>
<evidence type="ECO:0000256" key="3">
    <source>
        <dbReference type="ARBA" id="ARBA00022801"/>
    </source>
</evidence>
<evidence type="ECO:0000313" key="7">
    <source>
        <dbReference type="Proteomes" id="UP000672097"/>
    </source>
</evidence>
<protein>
    <recommendedName>
        <fullName evidence="5">NlpC/P60 domain-containing protein</fullName>
    </recommendedName>
</protein>
<dbReference type="Gene3D" id="3.90.1720.10">
    <property type="entry name" value="endopeptidase domain like (from Nostoc punctiforme)"/>
    <property type="match status" value="1"/>
</dbReference>
<name>A0ABS5DUV5_9BURK</name>
<sequence length="143" mass="16147">MITPAQRRAVVAEAMSWRGTPYHHRARVKGVGVDCGQILCAVFEASGVVGHIDPGEYSPQWHIHRSEEVYLQWVQRYCNPLPEGTPEQPGDIRVYKYGRCYAHGAIVIDDGLLLHSYIRRGVIVTAPHEEPLCGRPFLSWTLK</sequence>